<organism evidence="1 2">
    <name type="scientific">Bizionia paragorgiae</name>
    <dbReference type="NCBI Taxonomy" id="283786"/>
    <lineage>
        <taxon>Bacteria</taxon>
        <taxon>Pseudomonadati</taxon>
        <taxon>Bacteroidota</taxon>
        <taxon>Flavobacteriia</taxon>
        <taxon>Flavobacteriales</taxon>
        <taxon>Flavobacteriaceae</taxon>
        <taxon>Bizionia</taxon>
    </lineage>
</organism>
<dbReference type="Proteomes" id="UP000198846">
    <property type="component" value="Unassembled WGS sequence"/>
</dbReference>
<dbReference type="EMBL" id="FNQK01000005">
    <property type="protein sequence ID" value="SDZ98071.1"/>
    <property type="molecule type" value="Genomic_DNA"/>
</dbReference>
<dbReference type="AlphaFoldDB" id="A0A1H3XGL0"/>
<evidence type="ECO:0000313" key="1">
    <source>
        <dbReference type="EMBL" id="SDZ98071.1"/>
    </source>
</evidence>
<gene>
    <name evidence="1" type="ORF">SAMN04487990_1053</name>
</gene>
<evidence type="ECO:0000313" key="2">
    <source>
        <dbReference type="Proteomes" id="UP000198846"/>
    </source>
</evidence>
<accession>A0A1H3XGL0</accession>
<name>A0A1H3XGL0_BIZPA</name>
<proteinExistence type="predicted"/>
<dbReference type="RefSeq" id="WP_092132943.1">
    <property type="nucleotide sequence ID" value="NZ_FNQK01000005.1"/>
</dbReference>
<dbReference type="STRING" id="283786.SAMN04487990_1053"/>
<reference evidence="1 2" key="1">
    <citation type="submission" date="2016-10" db="EMBL/GenBank/DDBJ databases">
        <authorList>
            <person name="de Groot N.N."/>
        </authorList>
    </citation>
    <scope>NUCLEOTIDE SEQUENCE [LARGE SCALE GENOMIC DNA]</scope>
    <source>
        <strain evidence="1 2">DSM 23842</strain>
    </source>
</reference>
<keyword evidence="2" id="KW-1185">Reference proteome</keyword>
<sequence>MGTKTVSGHTFYKFRRLTTENEKQITFCNPNGEHFELLRENSGNLVNEDGVIQFTNNDFQERLIVDNP</sequence>
<dbReference type="OrthoDB" id="9781289at2"/>
<protein>
    <submittedName>
        <fullName evidence="1">Uncharacterized protein</fullName>
    </submittedName>
</protein>